<reference evidence="1" key="2">
    <citation type="submission" date="2021-10" db="EMBL/GenBank/DDBJ databases">
        <authorList>
            <person name="Piombo E."/>
        </authorList>
    </citation>
    <scope>NUCLEOTIDE SEQUENCE</scope>
</reference>
<protein>
    <submittedName>
        <fullName evidence="1">Uncharacterized protein</fullName>
    </submittedName>
</protein>
<evidence type="ECO:0000313" key="2">
    <source>
        <dbReference type="Proteomes" id="UP000836387"/>
    </source>
</evidence>
<dbReference type="EMBL" id="CADEHS020000518">
    <property type="protein sequence ID" value="CAG9952947.1"/>
    <property type="molecule type" value="Genomic_DNA"/>
</dbReference>
<comment type="caution">
    <text evidence="1">The sequence shown here is derived from an EMBL/GenBank/DDBJ whole genome shotgun (WGS) entry which is preliminary data.</text>
</comment>
<organism evidence="1 2">
    <name type="scientific">Clonostachys rosea f. rosea IK726</name>
    <dbReference type="NCBI Taxonomy" id="1349383"/>
    <lineage>
        <taxon>Eukaryota</taxon>
        <taxon>Fungi</taxon>
        <taxon>Dikarya</taxon>
        <taxon>Ascomycota</taxon>
        <taxon>Pezizomycotina</taxon>
        <taxon>Sordariomycetes</taxon>
        <taxon>Hypocreomycetidae</taxon>
        <taxon>Hypocreales</taxon>
        <taxon>Bionectriaceae</taxon>
        <taxon>Clonostachys</taxon>
    </lineage>
</organism>
<proteinExistence type="predicted"/>
<dbReference type="Proteomes" id="UP000836387">
    <property type="component" value="Unassembled WGS sequence"/>
</dbReference>
<name>A0ACA9UIR0_BIOOC</name>
<sequence length="603" mass="67385">MEQDPEQYREFTKSSVVIVGGGFSGMCMAIKLLEAGTRDLIIVEKSTGFGGTWKDNSYPGCCCDGECLPFEEGLLSTLYSYSFEQNPNWSRRYPAQGEILVHTPSPHTTLPCMRSGSATNLPDYVREVATKYKLYSFVRFCSEVTEATWDKASKEWNVSVRVLSNKEAEACNSYTIQTKFFISGVGQLTQPYWPQIPGQERFHGKIMHAARWDWSYDLKGKRIAIIGNGAAAVQIAPEVAKVASQLTIFQRTPKWVISRLDDEVQEWKRGLLRNVPFLLPKIRALIMDRNEGTYESLIRRGSAESAELTKESIAFLHSELPDRPDLWEVLTPKYAPGCKRILITDDYYKTLRLPHVALETRGIGTITEKGIHVGIPKPEEGESLGFDLIVFATGFQTQEFLQGIDVRGVDGRSLGDIWEKGARALYGMTVESLPNFGILYGPNTNLGHNSIILMIEAQARYLLTIVKEVLKSAQRGQGLAITPRPERLREWNANLQKELDKTTFADPLCSSWYKNKDGHITNNWSGTVVDYQKLLSKLDWSDFDLEEDDSGSSSLPSGAVAIGRVVEESLVGPQAMIGGISVGALAALSYLVYRNRRRIPLLG</sequence>
<evidence type="ECO:0000313" key="1">
    <source>
        <dbReference type="EMBL" id="CAG9952947.1"/>
    </source>
</evidence>
<accession>A0ACA9UIR0</accession>
<reference evidence="1" key="1">
    <citation type="submission" date="2020-04" db="EMBL/GenBank/DDBJ databases">
        <authorList>
            <person name="Broberg M."/>
        </authorList>
    </citation>
    <scope>NUCLEOTIDE SEQUENCE</scope>
</reference>
<keyword evidence="2" id="KW-1185">Reference proteome</keyword>
<gene>
    <name evidence="1" type="ORF">CRV2_00014105</name>
</gene>